<name>A0A2H1JDD7_9MICO</name>
<protein>
    <submittedName>
        <fullName evidence="2">Uncharacterized protein</fullName>
    </submittedName>
</protein>
<evidence type="ECO:0000313" key="3">
    <source>
        <dbReference type="Proteomes" id="UP000234342"/>
    </source>
</evidence>
<dbReference type="EMBL" id="FXZE01000007">
    <property type="protein sequence ID" value="SMX85469.1"/>
    <property type="molecule type" value="Genomic_DNA"/>
</dbReference>
<keyword evidence="3" id="KW-1185">Reference proteome</keyword>
<feature type="transmembrane region" description="Helical" evidence="1">
    <location>
        <begin position="100"/>
        <end position="121"/>
    </location>
</feature>
<dbReference type="Proteomes" id="UP000234342">
    <property type="component" value="Unassembled WGS sequence"/>
</dbReference>
<organism evidence="2 3">
    <name type="scientific">Brevibacterium antiquum</name>
    <dbReference type="NCBI Taxonomy" id="234835"/>
    <lineage>
        <taxon>Bacteria</taxon>
        <taxon>Bacillati</taxon>
        <taxon>Actinomycetota</taxon>
        <taxon>Actinomycetes</taxon>
        <taxon>Micrococcales</taxon>
        <taxon>Brevibacteriaceae</taxon>
        <taxon>Brevibacterium</taxon>
    </lineage>
</organism>
<proteinExistence type="predicted"/>
<sequence length="122" mass="12831">MVVEPPAAERRETLGVYLIPFSVWALAALAAVVMWAVAPAHNVDGSCEGIGFGCSPSPRDTIAMLAMFFGIPATIGWLGFCAIVTALLNKTMRAKWWVRGLASLAICLTVSAITVALILLAG</sequence>
<dbReference type="RefSeq" id="WP_009883490.1">
    <property type="nucleotide sequence ID" value="NZ_FXZE01000007.1"/>
</dbReference>
<evidence type="ECO:0000256" key="1">
    <source>
        <dbReference type="SAM" id="Phobius"/>
    </source>
</evidence>
<dbReference type="AlphaFoldDB" id="A0A2H1JDD7"/>
<gene>
    <name evidence="2" type="ORF">BANT10_01890</name>
</gene>
<evidence type="ECO:0000313" key="2">
    <source>
        <dbReference type="EMBL" id="SMX85469.1"/>
    </source>
</evidence>
<accession>A0A2H1JDD7</accession>
<keyword evidence="1" id="KW-1133">Transmembrane helix</keyword>
<feature type="transmembrane region" description="Helical" evidence="1">
    <location>
        <begin position="14"/>
        <end position="38"/>
    </location>
</feature>
<keyword evidence="1" id="KW-0472">Membrane</keyword>
<reference evidence="3" key="1">
    <citation type="submission" date="2017-03" db="EMBL/GenBank/DDBJ databases">
        <authorList>
            <person name="Monnet C."/>
        </authorList>
    </citation>
    <scope>NUCLEOTIDE SEQUENCE [LARGE SCALE GENOMIC DNA]</scope>
    <source>
        <strain evidence="3">P10</strain>
    </source>
</reference>
<feature type="transmembrane region" description="Helical" evidence="1">
    <location>
        <begin position="62"/>
        <end position="88"/>
    </location>
</feature>
<keyword evidence="1" id="KW-0812">Transmembrane</keyword>